<name>A0AC61RCS0_9BACT</name>
<organism evidence="1 2">
    <name type="scientific">Lepagella muris</name>
    <dbReference type="NCBI Taxonomy" id="3032870"/>
    <lineage>
        <taxon>Bacteria</taxon>
        <taxon>Pseudomonadati</taxon>
        <taxon>Bacteroidota</taxon>
        <taxon>Bacteroidia</taxon>
        <taxon>Bacteroidales</taxon>
        <taxon>Muribaculaceae</taxon>
        <taxon>Lepagella</taxon>
    </lineage>
</organism>
<sequence length="194" mass="22100">MSDQNIALRLKLLIENLRISNSQFADECNISRPTLSQLLTGRNKKVSDVIIAQIHNTYPNLSILWLMFGEGCMWNSDSSNRNTPNEEDDQNKQIYCQNYTDPINICNNDNIGISDNSEIIENQTIQDISGKCKELSTNTDHAVIQDVVNDDVIAQIKNSVLLSDLAKNTKKTRKVTQITIYYDDSTFETFYPEK</sequence>
<comment type="caution">
    <text evidence="1">The sequence shown here is derived from an EMBL/GenBank/DDBJ whole genome shotgun (WGS) entry which is preliminary data.</text>
</comment>
<dbReference type="EMBL" id="SRYB01000052">
    <property type="protein sequence ID" value="TGY75736.1"/>
    <property type="molecule type" value="Genomic_DNA"/>
</dbReference>
<keyword evidence="2" id="KW-1185">Reference proteome</keyword>
<proteinExistence type="predicted"/>
<dbReference type="Proteomes" id="UP000306319">
    <property type="component" value="Unassembled WGS sequence"/>
</dbReference>
<gene>
    <name evidence="1" type="ORF">E5331_19530</name>
</gene>
<evidence type="ECO:0000313" key="2">
    <source>
        <dbReference type="Proteomes" id="UP000306319"/>
    </source>
</evidence>
<evidence type="ECO:0000313" key="1">
    <source>
        <dbReference type="EMBL" id="TGY75736.1"/>
    </source>
</evidence>
<accession>A0AC61RCS0</accession>
<reference evidence="1" key="1">
    <citation type="submission" date="2019-04" db="EMBL/GenBank/DDBJ databases">
        <title>Microbes associate with the intestines of laboratory mice.</title>
        <authorList>
            <person name="Navarre W."/>
            <person name="Wong E."/>
            <person name="Huang K."/>
            <person name="Tropini C."/>
            <person name="Ng K."/>
            <person name="Yu B."/>
        </authorList>
    </citation>
    <scope>NUCLEOTIDE SEQUENCE</scope>
    <source>
        <strain evidence="1">NM04_E33</strain>
    </source>
</reference>
<protein>
    <submittedName>
        <fullName evidence="1">XRE family transcriptional regulator</fullName>
    </submittedName>
</protein>